<feature type="chain" id="PRO_5019539380" evidence="2">
    <location>
        <begin position="20"/>
        <end position="241"/>
    </location>
</feature>
<feature type="domain" description="Putative auto-transporter adhesin head GIN" evidence="3">
    <location>
        <begin position="40"/>
        <end position="225"/>
    </location>
</feature>
<dbReference type="PROSITE" id="PS51257">
    <property type="entry name" value="PROKAR_LIPOPROTEIN"/>
    <property type="match status" value="1"/>
</dbReference>
<dbReference type="RefSeq" id="WP_125224067.1">
    <property type="nucleotide sequence ID" value="NZ_QUSX01000004.1"/>
</dbReference>
<organism evidence="4 5">
    <name type="scientific">Maribacter algicola</name>
    <dbReference type="NCBI Taxonomy" id="2498892"/>
    <lineage>
        <taxon>Bacteria</taxon>
        <taxon>Pseudomonadati</taxon>
        <taxon>Bacteroidota</taxon>
        <taxon>Flavobacteriia</taxon>
        <taxon>Flavobacteriales</taxon>
        <taxon>Flavobacteriaceae</taxon>
        <taxon>Maribacter</taxon>
    </lineage>
</organism>
<dbReference type="InterPro" id="IPR021255">
    <property type="entry name" value="DUF2807"/>
</dbReference>
<accession>A0A426RFA6</accession>
<sequence length="241" mass="25098">MKKITTLAIVLAMTVSCSAQWGKKINGNGDEVTINRSTSDYDAIGVSGWFDVHLVDGKEGQLTLTGESNLLEYIITEVKNGKLEIKTEKGVNLKPSSWKNGITITVPVESVDAIALSGSGDIEGKTTIKTDNLETAMSGSGDITLDVDTNTVSASMSGSGDITLSGSTRDFDATISGSGDIKAFDMEADNVDATVSGSADIKVTANKMLKARVSGSGDITYRGNPEKIDTKTSGSGDISKG</sequence>
<dbReference type="PANTHER" id="PTHR39200">
    <property type="entry name" value="HYPOTHETICAL EXPORTED PROTEIN"/>
    <property type="match status" value="1"/>
</dbReference>
<name>A0A426RFA6_9FLAO</name>
<dbReference type="EMBL" id="QUSX01000004">
    <property type="protein sequence ID" value="RRQ47655.1"/>
    <property type="molecule type" value="Genomic_DNA"/>
</dbReference>
<dbReference type="Proteomes" id="UP000286990">
    <property type="component" value="Unassembled WGS sequence"/>
</dbReference>
<evidence type="ECO:0000256" key="1">
    <source>
        <dbReference type="SAM" id="MobiDB-lite"/>
    </source>
</evidence>
<dbReference type="AlphaFoldDB" id="A0A426RFA6"/>
<dbReference type="PANTHER" id="PTHR39200:SF1">
    <property type="entry name" value="AUTO-TRANSPORTER ADHESIN HEAD GIN DOMAIN-CONTAINING PROTEIN-RELATED"/>
    <property type="match status" value="1"/>
</dbReference>
<dbReference type="Pfam" id="PF10988">
    <property type="entry name" value="DUF2807"/>
    <property type="match status" value="1"/>
</dbReference>
<protein>
    <submittedName>
        <fullName evidence="4">DUF2807 domain-containing protein</fullName>
    </submittedName>
</protein>
<proteinExistence type="predicted"/>
<evidence type="ECO:0000313" key="4">
    <source>
        <dbReference type="EMBL" id="RRQ47655.1"/>
    </source>
</evidence>
<dbReference type="OrthoDB" id="5585143at2"/>
<keyword evidence="2" id="KW-0732">Signal</keyword>
<feature type="region of interest" description="Disordered" evidence="1">
    <location>
        <begin position="220"/>
        <end position="241"/>
    </location>
</feature>
<evidence type="ECO:0000313" key="5">
    <source>
        <dbReference type="Proteomes" id="UP000286990"/>
    </source>
</evidence>
<feature type="compositionally biased region" description="Polar residues" evidence="1">
    <location>
        <begin position="231"/>
        <end position="241"/>
    </location>
</feature>
<dbReference type="Gene3D" id="2.160.20.120">
    <property type="match status" value="1"/>
</dbReference>
<gene>
    <name evidence="4" type="ORF">DZC72_16865</name>
</gene>
<evidence type="ECO:0000259" key="3">
    <source>
        <dbReference type="Pfam" id="PF10988"/>
    </source>
</evidence>
<keyword evidence="5" id="KW-1185">Reference proteome</keyword>
<comment type="caution">
    <text evidence="4">The sequence shown here is derived from an EMBL/GenBank/DDBJ whole genome shotgun (WGS) entry which is preliminary data.</text>
</comment>
<feature type="signal peptide" evidence="2">
    <location>
        <begin position="1"/>
        <end position="19"/>
    </location>
</feature>
<reference evidence="5" key="1">
    <citation type="submission" date="2018-12" db="EMBL/GenBank/DDBJ databases">
        <title>Maribacter lutimaris sp. nov., isolated from marine sediment.</title>
        <authorList>
            <person name="Kim K.K."/>
        </authorList>
    </citation>
    <scope>NUCLEOTIDE SEQUENCE [LARGE SCALE GENOMIC DNA]</scope>
    <source>
        <strain evidence="5">PoM-212</strain>
    </source>
</reference>
<evidence type="ECO:0000256" key="2">
    <source>
        <dbReference type="SAM" id="SignalP"/>
    </source>
</evidence>